<dbReference type="EMBL" id="JACJRF010000027">
    <property type="protein sequence ID" value="MBD2345607.1"/>
    <property type="molecule type" value="Genomic_DNA"/>
</dbReference>
<keyword evidence="3" id="KW-1185">Reference proteome</keyword>
<sequence>MDRWFRYVLISTAIFNLFGAVIFALPIFGQEKLSALPQNTHPLYLWIISSWIFILGVAYLWLAFADKPEPLFIAVAAAAKLAIALIFFTFWMLGELKFSFVLSGCVDLFYAMVFIYWLLQTSQKT</sequence>
<feature type="transmembrane region" description="Helical" evidence="1">
    <location>
        <begin position="7"/>
        <end position="28"/>
    </location>
</feature>
<proteinExistence type="predicted"/>
<comment type="caution">
    <text evidence="2">The sequence shown here is derived from an EMBL/GenBank/DDBJ whole genome shotgun (WGS) entry which is preliminary data.</text>
</comment>
<accession>A0ABR8CQY7</accession>
<name>A0ABR8CQY7_9NOST</name>
<evidence type="ECO:0000313" key="2">
    <source>
        <dbReference type="EMBL" id="MBD2345607.1"/>
    </source>
</evidence>
<keyword evidence="1" id="KW-0472">Membrane</keyword>
<protein>
    <submittedName>
        <fullName evidence="2">Uncharacterized protein</fullName>
    </submittedName>
</protein>
<evidence type="ECO:0000313" key="3">
    <source>
        <dbReference type="Proteomes" id="UP000607281"/>
    </source>
</evidence>
<keyword evidence="1" id="KW-0812">Transmembrane</keyword>
<feature type="transmembrane region" description="Helical" evidence="1">
    <location>
        <begin position="98"/>
        <end position="119"/>
    </location>
</feature>
<gene>
    <name evidence="2" type="ORF">H6G18_15820</name>
</gene>
<evidence type="ECO:0000256" key="1">
    <source>
        <dbReference type="SAM" id="Phobius"/>
    </source>
</evidence>
<dbReference type="Proteomes" id="UP000607281">
    <property type="component" value="Unassembled WGS sequence"/>
</dbReference>
<keyword evidence="1" id="KW-1133">Transmembrane helix</keyword>
<feature type="transmembrane region" description="Helical" evidence="1">
    <location>
        <begin position="43"/>
        <end position="64"/>
    </location>
</feature>
<organism evidence="2 3">
    <name type="scientific">Anabaena subtropica FACHB-260</name>
    <dbReference type="NCBI Taxonomy" id="2692884"/>
    <lineage>
        <taxon>Bacteria</taxon>
        <taxon>Bacillati</taxon>
        <taxon>Cyanobacteriota</taxon>
        <taxon>Cyanophyceae</taxon>
        <taxon>Nostocales</taxon>
        <taxon>Nostocaceae</taxon>
        <taxon>Anabaena</taxon>
    </lineage>
</organism>
<feature type="transmembrane region" description="Helical" evidence="1">
    <location>
        <begin position="71"/>
        <end position="92"/>
    </location>
</feature>
<reference evidence="2 3" key="1">
    <citation type="journal article" date="2020" name="ISME J.">
        <title>Comparative genomics reveals insights into cyanobacterial evolution and habitat adaptation.</title>
        <authorList>
            <person name="Chen M.Y."/>
            <person name="Teng W.K."/>
            <person name="Zhao L."/>
            <person name="Hu C.X."/>
            <person name="Zhou Y.K."/>
            <person name="Han B.P."/>
            <person name="Song L.R."/>
            <person name="Shu W.S."/>
        </authorList>
    </citation>
    <scope>NUCLEOTIDE SEQUENCE [LARGE SCALE GENOMIC DNA]</scope>
    <source>
        <strain evidence="2 3">FACHB-260</strain>
    </source>
</reference>